<sequence length="63" mass="7389">MSILSIFIYKMFKILLKLIKTLSKDIDKNFKIAYNHILFFGKHYIELIGGWNGISFTVPTARH</sequence>
<dbReference type="Proteomes" id="UP000034746">
    <property type="component" value="Unassembled WGS sequence"/>
</dbReference>
<evidence type="ECO:0000313" key="1">
    <source>
        <dbReference type="EMBL" id="KKR98271.1"/>
    </source>
</evidence>
<organism evidence="1 2">
    <name type="scientific">Candidatus Uhrbacteria bacterium GW2011_GWF2_41_16</name>
    <dbReference type="NCBI Taxonomy" id="1618997"/>
    <lineage>
        <taxon>Bacteria</taxon>
        <taxon>Candidatus Uhriibacteriota</taxon>
    </lineage>
</organism>
<proteinExistence type="predicted"/>
<comment type="caution">
    <text evidence="1">The sequence shown here is derived from an EMBL/GenBank/DDBJ whole genome shotgun (WGS) entry which is preliminary data.</text>
</comment>
<name>A0A0G0VF36_9BACT</name>
<gene>
    <name evidence="1" type="ORF">UU48_C0004G0064</name>
</gene>
<protein>
    <submittedName>
        <fullName evidence="1">Uncharacterized protein</fullName>
    </submittedName>
</protein>
<accession>A0A0G0VF36</accession>
<reference evidence="1 2" key="1">
    <citation type="journal article" date="2015" name="Nature">
        <title>rRNA introns, odd ribosomes, and small enigmatic genomes across a large radiation of phyla.</title>
        <authorList>
            <person name="Brown C.T."/>
            <person name="Hug L.A."/>
            <person name="Thomas B.C."/>
            <person name="Sharon I."/>
            <person name="Castelle C.J."/>
            <person name="Singh A."/>
            <person name="Wilkins M.J."/>
            <person name="Williams K.H."/>
            <person name="Banfield J.F."/>
        </authorList>
    </citation>
    <scope>NUCLEOTIDE SEQUENCE [LARGE SCALE GENOMIC DNA]</scope>
</reference>
<dbReference type="AlphaFoldDB" id="A0A0G0VF36"/>
<evidence type="ECO:0000313" key="2">
    <source>
        <dbReference type="Proteomes" id="UP000034746"/>
    </source>
</evidence>
<dbReference type="EMBL" id="LCAU01000004">
    <property type="protein sequence ID" value="KKR98271.1"/>
    <property type="molecule type" value="Genomic_DNA"/>
</dbReference>